<dbReference type="InterPro" id="IPR004856">
    <property type="entry name" value="Glyco_trans_ALG6/ALG8"/>
</dbReference>
<keyword evidence="8 10" id="KW-1133">Transmembrane helix</keyword>
<keyword evidence="4 10" id="KW-0328">Glycosyltransferase</keyword>
<dbReference type="UniPathway" id="UPA00378"/>
<accession>A0A5A8E961</accession>
<keyword evidence="5 10" id="KW-0808">Transferase</keyword>
<evidence type="ECO:0000256" key="2">
    <source>
        <dbReference type="ARBA" id="ARBA00004922"/>
    </source>
</evidence>
<keyword evidence="6 10" id="KW-0812">Transmembrane</keyword>
<keyword evidence="9 10" id="KW-0472">Membrane</keyword>
<feature type="transmembrane region" description="Helical" evidence="10">
    <location>
        <begin position="506"/>
        <end position="532"/>
    </location>
</feature>
<comment type="subcellular location">
    <subcellularLocation>
        <location evidence="1 10">Endoplasmic reticulum membrane</location>
        <topology evidence="1 10">Multi-pass membrane protein</topology>
    </subcellularLocation>
</comment>
<evidence type="ECO:0000256" key="4">
    <source>
        <dbReference type="ARBA" id="ARBA00022676"/>
    </source>
</evidence>
<dbReference type="Pfam" id="PF03155">
    <property type="entry name" value="Alg6_Alg8"/>
    <property type="match status" value="1"/>
</dbReference>
<comment type="similarity">
    <text evidence="3 10">Belongs to the ALG6/ALG8 glucosyltransferase family.</text>
</comment>
<dbReference type="GO" id="GO:0042281">
    <property type="term" value="F:dolichyl pyrophosphate Man9GlcNAc2 alpha-1,3-glucosyltransferase activity"/>
    <property type="evidence" value="ECO:0007669"/>
    <property type="project" value="TreeGrafter"/>
</dbReference>
<evidence type="ECO:0000256" key="1">
    <source>
        <dbReference type="ARBA" id="ARBA00004477"/>
    </source>
</evidence>
<dbReference type="EMBL" id="VLTO01000030">
    <property type="protein sequence ID" value="KAA0173734.1"/>
    <property type="molecule type" value="Genomic_DNA"/>
</dbReference>
<organism evidence="11 12">
    <name type="scientific">Cafeteria roenbergensis</name>
    <name type="common">Marine flagellate</name>
    <dbReference type="NCBI Taxonomy" id="33653"/>
    <lineage>
        <taxon>Eukaryota</taxon>
        <taxon>Sar</taxon>
        <taxon>Stramenopiles</taxon>
        <taxon>Bigyra</taxon>
        <taxon>Opalozoa</taxon>
        <taxon>Bicosoecida</taxon>
        <taxon>Cafeteriaceae</taxon>
        <taxon>Cafeteria</taxon>
    </lineage>
</organism>
<evidence type="ECO:0000256" key="8">
    <source>
        <dbReference type="ARBA" id="ARBA00022989"/>
    </source>
</evidence>
<comment type="caution">
    <text evidence="11">The sequence shown here is derived from an EMBL/GenBank/DDBJ whole genome shotgun (WGS) entry which is preliminary data.</text>
</comment>
<feature type="transmembrane region" description="Helical" evidence="10">
    <location>
        <begin position="245"/>
        <end position="267"/>
    </location>
</feature>
<feature type="transmembrane region" description="Helical" evidence="10">
    <location>
        <begin position="208"/>
        <end position="225"/>
    </location>
</feature>
<feature type="transmembrane region" description="Helical" evidence="10">
    <location>
        <begin position="408"/>
        <end position="428"/>
    </location>
</feature>
<dbReference type="PANTHER" id="PTHR12413:SF1">
    <property type="entry name" value="DOLICHYL PYROPHOSPHATE MAN9GLCNAC2 ALPHA-1,3-GLUCOSYLTRANSFERASE"/>
    <property type="match status" value="1"/>
</dbReference>
<gene>
    <name evidence="11" type="ORF">FNF27_04883</name>
</gene>
<evidence type="ECO:0000313" key="12">
    <source>
        <dbReference type="Proteomes" id="UP000322899"/>
    </source>
</evidence>
<dbReference type="AlphaFoldDB" id="A0A5A8E961"/>
<feature type="transmembrane region" description="Helical" evidence="10">
    <location>
        <begin position="323"/>
        <end position="345"/>
    </location>
</feature>
<evidence type="ECO:0000256" key="9">
    <source>
        <dbReference type="ARBA" id="ARBA00023136"/>
    </source>
</evidence>
<dbReference type="Proteomes" id="UP000322899">
    <property type="component" value="Unassembled WGS sequence"/>
</dbReference>
<evidence type="ECO:0000256" key="6">
    <source>
        <dbReference type="ARBA" id="ARBA00022692"/>
    </source>
</evidence>
<feature type="transmembrane region" description="Helical" evidence="10">
    <location>
        <begin position="381"/>
        <end position="401"/>
    </location>
</feature>
<feature type="transmembrane region" description="Helical" evidence="10">
    <location>
        <begin position="122"/>
        <end position="143"/>
    </location>
</feature>
<feature type="transmembrane region" description="Helical" evidence="10">
    <location>
        <begin position="544"/>
        <end position="565"/>
    </location>
</feature>
<feature type="transmembrane region" description="Helical" evidence="10">
    <location>
        <begin position="81"/>
        <end position="102"/>
    </location>
</feature>
<feature type="transmembrane region" description="Helical" evidence="10">
    <location>
        <begin position="155"/>
        <end position="172"/>
    </location>
</feature>
<evidence type="ECO:0000256" key="3">
    <source>
        <dbReference type="ARBA" id="ARBA00008715"/>
    </source>
</evidence>
<keyword evidence="7 10" id="KW-0256">Endoplasmic reticulum</keyword>
<dbReference type="EC" id="2.4.1.-" evidence="10"/>
<evidence type="ECO:0000256" key="7">
    <source>
        <dbReference type="ARBA" id="ARBA00022824"/>
    </source>
</evidence>
<dbReference type="OrthoDB" id="4983at2759"/>
<protein>
    <recommendedName>
        <fullName evidence="10">Alpha-1,3-glucosyltransferase</fullName>
        <ecNumber evidence="10">2.4.1.-</ecNumber>
    </recommendedName>
</protein>
<evidence type="ECO:0000256" key="10">
    <source>
        <dbReference type="RuleBase" id="RU363110"/>
    </source>
</evidence>
<comment type="pathway">
    <text evidence="2 10">Protein modification; protein glycosylation.</text>
</comment>
<evidence type="ECO:0000313" key="11">
    <source>
        <dbReference type="EMBL" id="KAA0173734.1"/>
    </source>
</evidence>
<sequence>MFGDFEAQRHWLELTASLPPHEWYVNGTNNDLQYWGLDYPPLTAWHSLAMAKVAKVVHPSLVELVASRGAEAPADRTFMRLSVIVCDAFVLLPALALAGALLPPAVEPTGGSAPGTVGRLVSGASAAVPAAWVFLAFPALLLIDHGHFQYNSASLGLALGALALLAVSAGPGPSTGPAGQRQSVLPLLGRLGAAALFALALSYKQMTLFLSPAVFVGHLALAWRASSVSGAGSWSRSLGSFAAEVAALGATVCLVTAAVWLPLCVSLPSPAADFPSSCASVQLAALGRVFPFARGLFEDKVASLWCALEPVLRVRRRLLEGSIGLHSVLRLAAAATAALFLPALLSAASLCGCLARRAAARPPSATARATTASAPAAPLGLSLWLCLVACASGLSFFLAAFQVHEKTILVPLAPLAMGAGIAVAAPPAALGPAGSAARRLYQWLCPLAVAGMAPLLHKEGLALPALAASGLAALVMLEPGHFWGWLGASPLVDGAEKCCWGLRMASLAHCGLVAPALSVAHAALLVGAWLLPPVPAYPDLFPQLLSAVHAAALLWALGVVTTAAWQAAADLGAAVGEPRLKAE</sequence>
<reference evidence="11 12" key="1">
    <citation type="submission" date="2019-07" db="EMBL/GenBank/DDBJ databases">
        <title>Genomes of Cafeteria roenbergensis.</title>
        <authorList>
            <person name="Fischer M.G."/>
            <person name="Hackl T."/>
            <person name="Roman M."/>
        </authorList>
    </citation>
    <scope>NUCLEOTIDE SEQUENCE [LARGE SCALE GENOMIC DNA]</scope>
    <source>
        <strain evidence="11 12">E4-10P</strain>
    </source>
</reference>
<dbReference type="GO" id="GO:0005789">
    <property type="term" value="C:endoplasmic reticulum membrane"/>
    <property type="evidence" value="ECO:0007669"/>
    <property type="project" value="UniProtKB-SubCell"/>
</dbReference>
<proteinExistence type="inferred from homology"/>
<name>A0A5A8E961_CAFRO</name>
<dbReference type="PANTHER" id="PTHR12413">
    <property type="entry name" value="DOLICHYL GLYCOSYLTRANSFERASE"/>
    <property type="match status" value="1"/>
</dbReference>
<evidence type="ECO:0000256" key="5">
    <source>
        <dbReference type="ARBA" id="ARBA00022679"/>
    </source>
</evidence>